<comment type="caution">
    <text evidence="1">The sequence shown here is derived from an EMBL/GenBank/DDBJ whole genome shotgun (WGS) entry which is preliminary data.</text>
</comment>
<protein>
    <submittedName>
        <fullName evidence="1">Uncharacterized protein</fullName>
    </submittedName>
</protein>
<accession>A0A9N8DL58</accession>
<keyword evidence="2" id="KW-1185">Reference proteome</keyword>
<sequence>MADSTSTNPNSAIIYTPREAVLHSADFLKRRNTVITVRGTAVLVDKELGRVDIAHNGAKLIVRLPPEAPAGIVIVDDGDHDAKENISSSQEEEKIVKSGIIVDVTGTLRKEQRRTFLQATSLSLPLP</sequence>
<evidence type="ECO:0000313" key="1">
    <source>
        <dbReference type="EMBL" id="CAB9505082.1"/>
    </source>
</evidence>
<gene>
    <name evidence="1" type="ORF">SEMRO_218_G090070.1</name>
</gene>
<proteinExistence type="predicted"/>
<dbReference type="EMBL" id="CAICTM010000217">
    <property type="protein sequence ID" value="CAB9505082.1"/>
    <property type="molecule type" value="Genomic_DNA"/>
</dbReference>
<reference evidence="1" key="1">
    <citation type="submission" date="2020-06" db="EMBL/GenBank/DDBJ databases">
        <authorList>
            <consortium name="Plant Systems Biology data submission"/>
        </authorList>
    </citation>
    <scope>NUCLEOTIDE SEQUENCE</scope>
    <source>
        <strain evidence="1">D6</strain>
    </source>
</reference>
<dbReference type="AlphaFoldDB" id="A0A9N8DL58"/>
<dbReference type="Proteomes" id="UP001153069">
    <property type="component" value="Unassembled WGS sequence"/>
</dbReference>
<evidence type="ECO:0000313" key="2">
    <source>
        <dbReference type="Proteomes" id="UP001153069"/>
    </source>
</evidence>
<name>A0A9N8DL58_9STRA</name>
<organism evidence="1 2">
    <name type="scientific">Seminavis robusta</name>
    <dbReference type="NCBI Taxonomy" id="568900"/>
    <lineage>
        <taxon>Eukaryota</taxon>
        <taxon>Sar</taxon>
        <taxon>Stramenopiles</taxon>
        <taxon>Ochrophyta</taxon>
        <taxon>Bacillariophyta</taxon>
        <taxon>Bacillariophyceae</taxon>
        <taxon>Bacillariophycidae</taxon>
        <taxon>Naviculales</taxon>
        <taxon>Naviculaceae</taxon>
        <taxon>Seminavis</taxon>
    </lineage>
</organism>